<name>A0A2T5HZ72_9PROT</name>
<evidence type="ECO:0000313" key="2">
    <source>
        <dbReference type="EMBL" id="PTQ76881.1"/>
    </source>
</evidence>
<evidence type="ECO:0000256" key="1">
    <source>
        <dbReference type="SAM" id="SignalP"/>
    </source>
</evidence>
<dbReference type="EMBL" id="QAOI01000012">
    <property type="protein sequence ID" value="PTQ76881.1"/>
    <property type="molecule type" value="Genomic_DNA"/>
</dbReference>
<organism evidence="2 3">
    <name type="scientific">Nitrosomonas oligotropha</name>
    <dbReference type="NCBI Taxonomy" id="42354"/>
    <lineage>
        <taxon>Bacteria</taxon>
        <taxon>Pseudomonadati</taxon>
        <taxon>Pseudomonadota</taxon>
        <taxon>Betaproteobacteria</taxon>
        <taxon>Nitrosomonadales</taxon>
        <taxon>Nitrosomonadaceae</taxon>
        <taxon>Nitrosomonas</taxon>
    </lineage>
</organism>
<dbReference type="Proteomes" id="UP000244128">
    <property type="component" value="Unassembled WGS sequence"/>
</dbReference>
<dbReference type="RefSeq" id="WP_107803372.1">
    <property type="nucleotide sequence ID" value="NZ_QAOI01000012.1"/>
</dbReference>
<feature type="chain" id="PRO_5015637459" description="DUF2796 domain-containing protein" evidence="1">
    <location>
        <begin position="23"/>
        <end position="143"/>
    </location>
</feature>
<evidence type="ECO:0008006" key="4">
    <source>
        <dbReference type="Google" id="ProtNLM"/>
    </source>
</evidence>
<protein>
    <recommendedName>
        <fullName evidence="4">DUF2796 domain-containing protein</fullName>
    </recommendedName>
</protein>
<reference evidence="2 3" key="1">
    <citation type="submission" date="2018-04" db="EMBL/GenBank/DDBJ databases">
        <title>Active sludge and wastewater microbial communities from Klosterneuburg, Austria.</title>
        <authorList>
            <person name="Wagner M."/>
        </authorList>
    </citation>
    <scope>NUCLEOTIDE SEQUENCE [LARGE SCALE GENOMIC DNA]</scope>
    <source>
        <strain evidence="2 3">Nm49</strain>
    </source>
</reference>
<accession>A0A2T5HZ72</accession>
<dbReference type="AlphaFoldDB" id="A0A2T5HZ72"/>
<evidence type="ECO:0000313" key="3">
    <source>
        <dbReference type="Proteomes" id="UP000244128"/>
    </source>
</evidence>
<feature type="signal peptide" evidence="1">
    <location>
        <begin position="1"/>
        <end position="22"/>
    </location>
</feature>
<comment type="caution">
    <text evidence="2">The sequence shown here is derived from an EMBL/GenBank/DDBJ whole genome shotgun (WGS) entry which is preliminary data.</text>
</comment>
<sequence>MHKLLPSIFLFLILALPFSAFAHEGEDHSHDESASELDGGNGWRLVRKVELGTSGKFVNLVLIDHAVYTDKTIYSAVINRLCSPSDQFCRIRFWSEERFIPETAALSVEQNKQLRADYLVNKVAGMHHLRWSCTVDPDKTHCF</sequence>
<gene>
    <name evidence="2" type="ORF">C8R26_11235</name>
</gene>
<proteinExistence type="predicted"/>
<keyword evidence="1" id="KW-0732">Signal</keyword>